<gene>
    <name evidence="2" type="ORF">A9F13_05g03663</name>
</gene>
<feature type="non-terminal residue" evidence="2">
    <location>
        <position position="1"/>
    </location>
</feature>
<feature type="compositionally biased region" description="Polar residues" evidence="1">
    <location>
        <begin position="20"/>
        <end position="34"/>
    </location>
</feature>
<feature type="region of interest" description="Disordered" evidence="1">
    <location>
        <begin position="323"/>
        <end position="342"/>
    </location>
</feature>
<evidence type="ECO:0000256" key="1">
    <source>
        <dbReference type="SAM" id="MobiDB-lite"/>
    </source>
</evidence>
<feature type="region of interest" description="Disordered" evidence="1">
    <location>
        <begin position="204"/>
        <end position="233"/>
    </location>
</feature>
<dbReference type="EMBL" id="LYUB02000005">
    <property type="protein sequence ID" value="OVF09537.1"/>
    <property type="molecule type" value="Genomic_DNA"/>
</dbReference>
<organism evidence="2 3">
    <name type="scientific">Clavispora lusitaniae</name>
    <name type="common">Candida lusitaniae</name>
    <dbReference type="NCBI Taxonomy" id="36911"/>
    <lineage>
        <taxon>Eukaryota</taxon>
        <taxon>Fungi</taxon>
        <taxon>Dikarya</taxon>
        <taxon>Ascomycota</taxon>
        <taxon>Saccharomycotina</taxon>
        <taxon>Pichiomycetes</taxon>
        <taxon>Metschnikowiaceae</taxon>
        <taxon>Clavispora</taxon>
    </lineage>
</organism>
<feature type="compositionally biased region" description="Low complexity" evidence="1">
    <location>
        <begin position="861"/>
        <end position="875"/>
    </location>
</feature>
<feature type="compositionally biased region" description="Polar residues" evidence="1">
    <location>
        <begin position="374"/>
        <end position="395"/>
    </location>
</feature>
<evidence type="ECO:0000313" key="2">
    <source>
        <dbReference type="EMBL" id="OVF09537.1"/>
    </source>
</evidence>
<evidence type="ECO:0000313" key="3">
    <source>
        <dbReference type="Proteomes" id="UP000195602"/>
    </source>
</evidence>
<comment type="caution">
    <text evidence="2">The sequence shown here is derived from an EMBL/GenBank/DDBJ whole genome shotgun (WGS) entry which is preliminary data.</text>
</comment>
<feature type="compositionally biased region" description="Polar residues" evidence="1">
    <location>
        <begin position="204"/>
        <end position="213"/>
    </location>
</feature>
<dbReference type="KEGG" id="clus:A9F13_05g03663"/>
<protein>
    <submittedName>
        <fullName evidence="2">Uncharacterized protein</fullName>
    </submittedName>
</protein>
<feature type="region of interest" description="Disordered" evidence="1">
    <location>
        <begin position="372"/>
        <end position="395"/>
    </location>
</feature>
<accession>A0AA91Q2G1</accession>
<dbReference type="Proteomes" id="UP000195602">
    <property type="component" value="Unassembled WGS sequence"/>
</dbReference>
<feature type="compositionally biased region" description="Low complexity" evidence="1">
    <location>
        <begin position="37"/>
        <end position="47"/>
    </location>
</feature>
<feature type="compositionally biased region" description="Low complexity" evidence="1">
    <location>
        <begin position="95"/>
        <end position="107"/>
    </location>
</feature>
<feature type="region of interest" description="Disordered" evidence="1">
    <location>
        <begin position="861"/>
        <end position="880"/>
    </location>
</feature>
<proteinExistence type="predicted"/>
<sequence length="957" mass="97572">FATSKSDGVETDSGIVIVTTKPNGSLTTTTSLFPENSDASASASASDCPECTRYTTTFATSKTDGSAETDSGIVIVTTKPNGALTTSTSLFSESSQTTSTSLLPESSRITSSSEVTGCPECTKYTTTFATSKSDGSIETDSGVVVVTTKPNGGLTTTTSLFPEQSASASDCTECTRYTTTFVTSHSGSPAETDSGIVVVTTKPNGELTTTTSLFPERSESSASSSETASNSDCPECTQYTTTFASSKSDGSVETDSGVVVVTTEPNGVLTTSTSLFPERSESSSATDCPDCTRYTTTFATSKSGGPVETESGVVVVTTEPNGSLTTSTSLFPEQSASPSTDCPECTRYTTTFATSNSDGSAETDSGIVVVTTKPDGSSTTSTSLFPESNKPFSSEMSSVTGCPECTKYTTTFASSKSDGLPETESGIVVVTTKPDGALTTSTSLFPIVSVSTDCPECTKYTTTFATSNSDGSVETDSGVVIVTETNGALTTSTSLFPEKSAAASASVSGCPECTKYTTTFATSKSDGSLETDSGIVVVTTKPNGALTTSISLFPESSSTDCPECTTYTTTFVTSESGSIETDSGIVVVTKPNGVLTTLTSLFPPESESVSTTDCPECTKYTTTFASSNSDESIQTDSGVVVVTTKPNGVLTTSTSLFPETSASASACDECTKYTTTFVTSKPDGSVETDSGVVVVTTRPNGALTTSTSLFPEGATTSPSTDCPECTKYTTTLASAGSAETEVVVVTTLSNGVLTTYSSAITNSLTSSSFRGYFNTTQTLSLPTAVSESILSTPTSDAKSLAPTSFVVESSALSSDCLSCTQYPTTVTSSNGNGEATTSSGLVVVSTDASGLITTSTFWSAASSSTPNTQQSQTISGNNPLATGNGISTGYVTKPTQASIGTGSSSSSTYQTSTLVSVSSSESSSVPSSPSIVATGGASRYENSKIVALAMLFAVFLF</sequence>
<feature type="compositionally biased region" description="Polar residues" evidence="1">
    <location>
        <begin position="323"/>
        <end position="340"/>
    </location>
</feature>
<feature type="region of interest" description="Disordered" evidence="1">
    <location>
        <begin position="95"/>
        <end position="114"/>
    </location>
</feature>
<feature type="region of interest" description="Disordered" evidence="1">
    <location>
        <begin position="20"/>
        <end position="48"/>
    </location>
</feature>
<feature type="compositionally biased region" description="Low complexity" evidence="1">
    <location>
        <begin position="220"/>
        <end position="231"/>
    </location>
</feature>
<name>A0AA91Q2G1_CLALS</name>
<dbReference type="AlphaFoldDB" id="A0AA91Q2G1"/>
<reference evidence="2 3" key="1">
    <citation type="submission" date="2017-04" db="EMBL/GenBank/DDBJ databases">
        <title>Draft genome of the yeast Clavispora lusitaniae type strain CBS 6936.</title>
        <authorList>
            <person name="Durrens P."/>
            <person name="Klopp C."/>
            <person name="Biteau N."/>
            <person name="Fitton-Ouhabi V."/>
            <person name="Dementhon K."/>
            <person name="Accoceberry I."/>
            <person name="Sherman D.J."/>
            <person name="Noel T."/>
        </authorList>
    </citation>
    <scope>NUCLEOTIDE SEQUENCE [LARGE SCALE GENOMIC DNA]</scope>
    <source>
        <strain evidence="2 3">CBS 6936</strain>
    </source>
</reference>